<organism evidence="2 3">
    <name type="scientific">Leptidea sinapis</name>
    <dbReference type="NCBI Taxonomy" id="189913"/>
    <lineage>
        <taxon>Eukaryota</taxon>
        <taxon>Metazoa</taxon>
        <taxon>Ecdysozoa</taxon>
        <taxon>Arthropoda</taxon>
        <taxon>Hexapoda</taxon>
        <taxon>Insecta</taxon>
        <taxon>Pterygota</taxon>
        <taxon>Neoptera</taxon>
        <taxon>Endopterygota</taxon>
        <taxon>Lepidoptera</taxon>
        <taxon>Glossata</taxon>
        <taxon>Ditrysia</taxon>
        <taxon>Papilionoidea</taxon>
        <taxon>Pieridae</taxon>
        <taxon>Dismorphiinae</taxon>
        <taxon>Leptidea</taxon>
    </lineage>
</organism>
<keyword evidence="1" id="KW-1133">Transmembrane helix</keyword>
<sequence>MSDRTQSLSSINSSPMSSQLTENTITTSLKSYLKDLLKSRIFLGRYLERRLVNECVGYRDIVLLSAAETELKRDLHEAHEKLCTTGGTSFVSFIGDFTLGLLREISIFVNNSTPLVLGFLDFISKIVGGFYILMAMMFKPSRPVHIPNKRDIVVPNKHGGYNYYNDNSNSLNLD</sequence>
<dbReference type="Proteomes" id="UP000324832">
    <property type="component" value="Unassembled WGS sequence"/>
</dbReference>
<proteinExistence type="predicted"/>
<gene>
    <name evidence="2" type="ORF">LSINAPIS_LOCUS1289</name>
</gene>
<name>A0A5E4PPH5_9NEOP</name>
<evidence type="ECO:0000256" key="1">
    <source>
        <dbReference type="SAM" id="Phobius"/>
    </source>
</evidence>
<evidence type="ECO:0000313" key="3">
    <source>
        <dbReference type="Proteomes" id="UP000324832"/>
    </source>
</evidence>
<evidence type="ECO:0000313" key="2">
    <source>
        <dbReference type="EMBL" id="VVC87759.1"/>
    </source>
</evidence>
<reference evidence="2 3" key="1">
    <citation type="submission" date="2017-07" db="EMBL/GenBank/DDBJ databases">
        <authorList>
            <person name="Talla V."/>
            <person name="Backstrom N."/>
        </authorList>
    </citation>
    <scope>NUCLEOTIDE SEQUENCE [LARGE SCALE GENOMIC DNA]</scope>
</reference>
<keyword evidence="1" id="KW-0812">Transmembrane</keyword>
<protein>
    <submittedName>
        <fullName evidence="2">Uncharacterized protein</fullName>
    </submittedName>
</protein>
<keyword evidence="1" id="KW-0472">Membrane</keyword>
<keyword evidence="3" id="KW-1185">Reference proteome</keyword>
<dbReference type="EMBL" id="FZQP02000182">
    <property type="protein sequence ID" value="VVC87759.1"/>
    <property type="molecule type" value="Genomic_DNA"/>
</dbReference>
<accession>A0A5E4PPH5</accession>
<dbReference type="AlphaFoldDB" id="A0A5E4PPH5"/>
<feature type="transmembrane region" description="Helical" evidence="1">
    <location>
        <begin position="114"/>
        <end position="133"/>
    </location>
</feature>